<keyword evidence="4" id="KW-1185">Reference proteome</keyword>
<dbReference type="Gene3D" id="3.40.30.10">
    <property type="entry name" value="Glutaredoxin"/>
    <property type="match status" value="1"/>
</dbReference>
<dbReference type="AlphaFoldDB" id="A0A928VMP8"/>
<dbReference type="InterPro" id="IPR011042">
    <property type="entry name" value="6-blade_b-propeller_TolB-like"/>
</dbReference>
<dbReference type="InterPro" id="IPR001258">
    <property type="entry name" value="NHL_repeat"/>
</dbReference>
<dbReference type="Proteomes" id="UP000625316">
    <property type="component" value="Unassembled WGS sequence"/>
</dbReference>
<evidence type="ECO:0000313" key="4">
    <source>
        <dbReference type="Proteomes" id="UP000625316"/>
    </source>
</evidence>
<dbReference type="RefSeq" id="WP_264324047.1">
    <property type="nucleotide sequence ID" value="NZ_JADEXQ010000013.1"/>
</dbReference>
<evidence type="ECO:0000259" key="2">
    <source>
        <dbReference type="PROSITE" id="PS51352"/>
    </source>
</evidence>
<name>A0A928VMP8_9CYAN</name>
<dbReference type="Pfam" id="PF01436">
    <property type="entry name" value="NHL"/>
    <property type="match status" value="1"/>
</dbReference>
<gene>
    <name evidence="3" type="ORF">IQ266_05560</name>
</gene>
<organism evidence="3 4">
    <name type="scientific">Romeriopsis navalis LEGE 11480</name>
    <dbReference type="NCBI Taxonomy" id="2777977"/>
    <lineage>
        <taxon>Bacteria</taxon>
        <taxon>Bacillati</taxon>
        <taxon>Cyanobacteriota</taxon>
        <taxon>Cyanophyceae</taxon>
        <taxon>Leptolyngbyales</taxon>
        <taxon>Leptolyngbyaceae</taxon>
        <taxon>Romeriopsis</taxon>
        <taxon>Romeriopsis navalis</taxon>
    </lineage>
</organism>
<dbReference type="SUPFAM" id="SSF52833">
    <property type="entry name" value="Thioredoxin-like"/>
    <property type="match status" value="1"/>
</dbReference>
<protein>
    <submittedName>
        <fullName evidence="3">Redoxin domain-containing protein</fullName>
    </submittedName>
</protein>
<dbReference type="PROSITE" id="PS51352">
    <property type="entry name" value="THIOREDOXIN_2"/>
    <property type="match status" value="1"/>
</dbReference>
<reference evidence="3" key="1">
    <citation type="submission" date="2020-10" db="EMBL/GenBank/DDBJ databases">
        <authorList>
            <person name="Castelo-Branco R."/>
            <person name="Eusebio N."/>
            <person name="Adriana R."/>
            <person name="Vieira A."/>
            <person name="Brugerolle De Fraissinette N."/>
            <person name="Rezende De Castro R."/>
            <person name="Schneider M.P."/>
            <person name="Vasconcelos V."/>
            <person name="Leao P.N."/>
        </authorList>
    </citation>
    <scope>NUCLEOTIDE SEQUENCE</scope>
    <source>
        <strain evidence="3">LEGE 11480</strain>
    </source>
</reference>
<dbReference type="PANTHER" id="PTHR46388">
    <property type="entry name" value="NHL REPEAT-CONTAINING PROTEIN 2"/>
    <property type="match status" value="1"/>
</dbReference>
<dbReference type="EMBL" id="JADEXQ010000013">
    <property type="protein sequence ID" value="MBE9029227.1"/>
    <property type="molecule type" value="Genomic_DNA"/>
</dbReference>
<sequence>MPRIRAPEFPTNFDWLNSHPLKLRDLQGHYVLLDFWTHGCINCIHVLPKIHQLAQQFPNLTIIGIHSGKFAQEQQLNSVQAAIAKHQVEHPIICDQQQTIWQSYTIRAYPTFVLIDPQGYIVLSRSGESGFAAVAAAIDQQLTAVEIPPTAVAPASDSPLYFPGKVLAIADQLCIADSGHHRIIMSQIDGSQPQTIGNGQLGLIDGDYFQAQFNQPQGLAYDRAQQILYIADTGNHAIRQVDLWAQQVTTIAGNGTQSPTIYPYGGRAKEIPLNSPWDLVLIDRRLLIAMAGSHQIWQMDLDTERIETFAGSGAEGCFDGSPEIVAFAQPSGLATDGHSLFVADCESSSIRQIDLTSGITSTICGNGNLYTFGDRDGRGESVQLQHPMGLTYADGALWIADTYNQKIKRFDCQTRACCTIATGFAEPTGITANQHNLLIANTNQHQIQQLPSNGGHPDSIEFPGLCPPGICFR</sequence>
<keyword evidence="1" id="KW-0677">Repeat</keyword>
<evidence type="ECO:0000313" key="3">
    <source>
        <dbReference type="EMBL" id="MBE9029227.1"/>
    </source>
</evidence>
<dbReference type="SUPFAM" id="SSF101898">
    <property type="entry name" value="NHL repeat"/>
    <property type="match status" value="1"/>
</dbReference>
<dbReference type="PANTHER" id="PTHR46388:SF2">
    <property type="entry name" value="NHL REPEAT-CONTAINING PROTEIN 2"/>
    <property type="match status" value="1"/>
</dbReference>
<comment type="caution">
    <text evidence="3">The sequence shown here is derived from an EMBL/GenBank/DDBJ whole genome shotgun (WGS) entry which is preliminary data.</text>
</comment>
<accession>A0A928VMP8</accession>
<dbReference type="InterPro" id="IPR036249">
    <property type="entry name" value="Thioredoxin-like_sf"/>
</dbReference>
<dbReference type="Pfam" id="PF13905">
    <property type="entry name" value="Thioredoxin_8"/>
    <property type="match status" value="1"/>
</dbReference>
<dbReference type="InterPro" id="IPR012336">
    <property type="entry name" value="Thioredoxin-like_fold"/>
</dbReference>
<dbReference type="InterPro" id="IPR013766">
    <property type="entry name" value="Thioredoxin_domain"/>
</dbReference>
<proteinExistence type="predicted"/>
<feature type="domain" description="Thioredoxin" evidence="2">
    <location>
        <begin position="1"/>
        <end position="143"/>
    </location>
</feature>
<dbReference type="Gene3D" id="2.120.10.30">
    <property type="entry name" value="TolB, C-terminal domain"/>
    <property type="match status" value="2"/>
</dbReference>
<evidence type="ECO:0000256" key="1">
    <source>
        <dbReference type="ARBA" id="ARBA00022737"/>
    </source>
</evidence>